<dbReference type="InterPro" id="IPR036138">
    <property type="entry name" value="PBP_dimer_sf"/>
</dbReference>
<dbReference type="Pfam" id="PF00905">
    <property type="entry name" value="Transpeptidase"/>
    <property type="match status" value="1"/>
</dbReference>
<protein>
    <recommendedName>
        <fullName evidence="6">PASTA domain-containing protein</fullName>
    </recommendedName>
</protein>
<evidence type="ECO:0000256" key="4">
    <source>
        <dbReference type="SAM" id="MobiDB-lite"/>
    </source>
</evidence>
<dbReference type="InterPro" id="IPR001460">
    <property type="entry name" value="PCN-bd_Tpept"/>
</dbReference>
<evidence type="ECO:0000313" key="7">
    <source>
        <dbReference type="EMBL" id="KAK3582236.1"/>
    </source>
</evidence>
<evidence type="ECO:0000256" key="2">
    <source>
        <dbReference type="ARBA" id="ARBA00023136"/>
    </source>
</evidence>
<evidence type="ECO:0000313" key="8">
    <source>
        <dbReference type="Proteomes" id="UP001195483"/>
    </source>
</evidence>
<evidence type="ECO:0000259" key="6">
    <source>
        <dbReference type="SMART" id="SM00740"/>
    </source>
</evidence>
<evidence type="ECO:0000256" key="1">
    <source>
        <dbReference type="ARBA" id="ARBA00004370"/>
    </source>
</evidence>
<comment type="caution">
    <text evidence="7">The sequence shown here is derived from an EMBL/GenBank/DDBJ whole genome shotgun (WGS) entry which is preliminary data.</text>
</comment>
<dbReference type="InterPro" id="IPR012338">
    <property type="entry name" value="Beta-lactam/transpept-like"/>
</dbReference>
<dbReference type="SUPFAM" id="SSF54184">
    <property type="entry name" value="Penicillin-binding protein 2x (pbp-2x), c-terminal domain"/>
    <property type="match status" value="1"/>
</dbReference>
<gene>
    <name evidence="7" type="ORF">CHS0354_023775</name>
</gene>
<dbReference type="Gene3D" id="3.90.1310.10">
    <property type="entry name" value="Penicillin-binding protein 2a (Domain 2)"/>
    <property type="match status" value="1"/>
</dbReference>
<organism evidence="7 8">
    <name type="scientific">Potamilus streckersoni</name>
    <dbReference type="NCBI Taxonomy" id="2493646"/>
    <lineage>
        <taxon>Eukaryota</taxon>
        <taxon>Metazoa</taxon>
        <taxon>Spiralia</taxon>
        <taxon>Lophotrochozoa</taxon>
        <taxon>Mollusca</taxon>
        <taxon>Bivalvia</taxon>
        <taxon>Autobranchia</taxon>
        <taxon>Heteroconchia</taxon>
        <taxon>Palaeoheterodonta</taxon>
        <taxon>Unionida</taxon>
        <taxon>Unionoidea</taxon>
        <taxon>Unionidae</taxon>
        <taxon>Ambleminae</taxon>
        <taxon>Lampsilini</taxon>
        <taxon>Potamilus</taxon>
    </lineage>
</organism>
<feature type="domain" description="PASTA" evidence="6">
    <location>
        <begin position="728"/>
        <end position="796"/>
    </location>
</feature>
<dbReference type="Pfam" id="PF03717">
    <property type="entry name" value="PBP_dimer"/>
    <property type="match status" value="1"/>
</dbReference>
<dbReference type="InterPro" id="IPR050515">
    <property type="entry name" value="Beta-lactam/transpept"/>
</dbReference>
<dbReference type="Gene3D" id="3.40.710.10">
    <property type="entry name" value="DD-peptidase/beta-lactamase superfamily"/>
    <property type="match status" value="1"/>
</dbReference>
<dbReference type="EMBL" id="JAEAOA010001427">
    <property type="protein sequence ID" value="KAK3582236.1"/>
    <property type="molecule type" value="Genomic_DNA"/>
</dbReference>
<evidence type="ECO:0000256" key="3">
    <source>
        <dbReference type="SAM" id="Coils"/>
    </source>
</evidence>
<dbReference type="SUPFAM" id="SSF56519">
    <property type="entry name" value="Penicillin binding protein dimerisation domain"/>
    <property type="match status" value="1"/>
</dbReference>
<sequence length="853" mass="96357">MPNGETDVKKTELDSDKSRYSDEVVAQGKGKERLKGRLKTLKKNARERIESVLNLRTLIVIGLVTVFLGVYIYNVTSINRLGEEVRQKKELYEQLFSLVSEKKSKLEYLQRSENISSRARSPRSEYERKKDAQCKNRLILVLLIMSFALFGVIFRIFTVQILEGSVYKEKAQRQQIRVIEVKPARGDIIDREGEKLANSVRGYSFAVYLVFLNEIIESKIRSEGKQSSKISSLLALEKRRIATLFSKTFNKSEEYYLNKLKKNEKFIWLERYVPMLKSENVIAQKNKAIIAVKEEIRHYANMAGQVIGITNIDNKGVFGIEKRWDDVLRGEKGLYIYERAQKGRSRLSVEQNQIEPKKGGTVELTINMKMQEVLEGEIKQKVLKTGAQSGFGAIMNVNTGEIMGMGNYPFFDMHTRNNLTKETERNRMLTESLEPGSTFKLISLAVAIERGIVNPTDEVDCAGGEYKIYDRVVRDHEKLKKETFLYAFAKSSNIAIVKMSQHKLFTNDYFFKKIIDFGFNQKTNIDISGEVSGKVKPLSEWTGITKSWMSYGYEIQVTPIQLLAAYAAIANDGILMKPYIVKKISGIEGDVIHVGKPREVRRVVSKKVAKEIKAYLKAVVDSGTAQTAKIEGISVAGKTGTAQQYVMGSYKTGSYFSSFVGFFPVENPMYAIFIGIQNPTKGYYASYAAAPAFAEIGAKIVSVMRADEREILLSEQIQQNKEALYLDTASSVIVPDLRGLTEVEAKKLLRFHQLDYQKKDLKKALRNAEVEYVEAQGISVGTKVKIWTKVPIKLVQNEKMPNLKGFWVDRAVIVLNSLGVQSQLKNDGDIVKSQSQVAGTTISKNATCLLLLE</sequence>
<keyword evidence="3" id="KW-0175">Coiled coil</keyword>
<dbReference type="InterPro" id="IPR005311">
    <property type="entry name" value="PBP_dimer"/>
</dbReference>
<comment type="subcellular location">
    <subcellularLocation>
        <location evidence="1">Membrane</location>
    </subcellularLocation>
</comment>
<accession>A0AAE0RZ26</accession>
<keyword evidence="8" id="KW-1185">Reference proteome</keyword>
<dbReference type="Gene3D" id="3.30.450.330">
    <property type="match status" value="1"/>
</dbReference>
<feature type="region of interest" description="Disordered" evidence="4">
    <location>
        <begin position="1"/>
        <end position="24"/>
    </location>
</feature>
<feature type="transmembrane region" description="Helical" evidence="5">
    <location>
        <begin position="138"/>
        <end position="157"/>
    </location>
</feature>
<reference evidence="7" key="2">
    <citation type="journal article" date="2021" name="Genome Biol. Evol.">
        <title>Developing a high-quality reference genome for a parasitic bivalve with doubly uniparental inheritance (Bivalvia: Unionida).</title>
        <authorList>
            <person name="Smith C.H."/>
        </authorList>
    </citation>
    <scope>NUCLEOTIDE SEQUENCE</scope>
    <source>
        <strain evidence="7">CHS0354</strain>
        <tissue evidence="7">Mantle</tissue>
    </source>
</reference>
<reference evidence="7" key="3">
    <citation type="submission" date="2023-05" db="EMBL/GenBank/DDBJ databases">
        <authorList>
            <person name="Smith C.H."/>
        </authorList>
    </citation>
    <scope>NUCLEOTIDE SEQUENCE</scope>
    <source>
        <strain evidence="7">CHS0354</strain>
        <tissue evidence="7">Mantle</tissue>
    </source>
</reference>
<dbReference type="PANTHER" id="PTHR30627">
    <property type="entry name" value="PEPTIDOGLYCAN D,D-TRANSPEPTIDASE"/>
    <property type="match status" value="1"/>
</dbReference>
<reference evidence="7" key="1">
    <citation type="journal article" date="2021" name="Genome Biol. Evol.">
        <title>A High-Quality Reference Genome for a Parasitic Bivalve with Doubly Uniparental Inheritance (Bivalvia: Unionida).</title>
        <authorList>
            <person name="Smith C.H."/>
        </authorList>
    </citation>
    <scope>NUCLEOTIDE SEQUENCE</scope>
    <source>
        <strain evidence="7">CHS0354</strain>
    </source>
</reference>
<proteinExistence type="predicted"/>
<dbReference type="SUPFAM" id="SSF56601">
    <property type="entry name" value="beta-lactamase/transpeptidase-like"/>
    <property type="match status" value="1"/>
</dbReference>
<evidence type="ECO:0000256" key="5">
    <source>
        <dbReference type="SAM" id="Phobius"/>
    </source>
</evidence>
<dbReference type="GO" id="GO:0071555">
    <property type="term" value="P:cell wall organization"/>
    <property type="evidence" value="ECO:0007669"/>
    <property type="project" value="TreeGrafter"/>
</dbReference>
<dbReference type="GO" id="GO:0008658">
    <property type="term" value="F:penicillin binding"/>
    <property type="evidence" value="ECO:0007669"/>
    <property type="project" value="InterPro"/>
</dbReference>
<dbReference type="Proteomes" id="UP001195483">
    <property type="component" value="Unassembled WGS sequence"/>
</dbReference>
<dbReference type="AlphaFoldDB" id="A0AAE0RZ26"/>
<feature type="domain" description="PASTA" evidence="6">
    <location>
        <begin position="797"/>
        <end position="853"/>
    </location>
</feature>
<dbReference type="GO" id="GO:0005886">
    <property type="term" value="C:plasma membrane"/>
    <property type="evidence" value="ECO:0007669"/>
    <property type="project" value="TreeGrafter"/>
</dbReference>
<dbReference type="SMART" id="SM00740">
    <property type="entry name" value="PASTA"/>
    <property type="match status" value="2"/>
</dbReference>
<keyword evidence="5" id="KW-1133">Transmembrane helix</keyword>
<dbReference type="PANTHER" id="PTHR30627:SF1">
    <property type="entry name" value="PEPTIDOGLYCAN D,D-TRANSPEPTIDASE FTSI"/>
    <property type="match status" value="1"/>
</dbReference>
<feature type="transmembrane region" description="Helical" evidence="5">
    <location>
        <begin position="53"/>
        <end position="73"/>
    </location>
</feature>
<keyword evidence="2 5" id="KW-0472">Membrane</keyword>
<dbReference type="InterPro" id="IPR005543">
    <property type="entry name" value="PASTA_dom"/>
</dbReference>
<name>A0AAE0RZ26_9BIVA</name>
<feature type="compositionally biased region" description="Basic and acidic residues" evidence="4">
    <location>
        <begin position="1"/>
        <end position="22"/>
    </location>
</feature>
<keyword evidence="5" id="KW-0812">Transmembrane</keyword>
<feature type="coiled-coil region" evidence="3">
    <location>
        <begin position="751"/>
        <end position="778"/>
    </location>
</feature>